<evidence type="ECO:0000313" key="2">
    <source>
        <dbReference type="EMBL" id="PUU81076.1"/>
    </source>
</evidence>
<evidence type="ECO:0000313" key="3">
    <source>
        <dbReference type="Proteomes" id="UP000244722"/>
    </source>
</evidence>
<reference evidence="2 3" key="1">
    <citation type="submission" date="2017-04" db="EMBL/GenBank/DDBJ databases">
        <title>Draft genome sequence of Tuber borchii Vittad., a whitish edible truffle.</title>
        <authorList>
            <consortium name="DOE Joint Genome Institute"/>
            <person name="Murat C."/>
            <person name="Kuo A."/>
            <person name="Barry K.W."/>
            <person name="Clum A."/>
            <person name="Dockter R.B."/>
            <person name="Fauchery L."/>
            <person name="Iotti M."/>
            <person name="Kohler A."/>
            <person name="Labutti K."/>
            <person name="Lindquist E.A."/>
            <person name="Lipzen A."/>
            <person name="Ohm R.A."/>
            <person name="Wang M."/>
            <person name="Grigoriev I.V."/>
            <person name="Zambonelli A."/>
            <person name="Martin F.M."/>
        </authorList>
    </citation>
    <scope>NUCLEOTIDE SEQUENCE [LARGE SCALE GENOMIC DNA]</scope>
    <source>
        <strain evidence="2 3">Tbo3840</strain>
    </source>
</reference>
<protein>
    <submittedName>
        <fullName evidence="2">Uncharacterized protein</fullName>
    </submittedName>
</protein>
<dbReference type="Gene3D" id="3.90.20.10">
    <property type="match status" value="1"/>
</dbReference>
<comment type="caution">
    <text evidence="2">The sequence shown here is derived from an EMBL/GenBank/DDBJ whole genome shotgun (WGS) entry which is preliminary data.</text>
</comment>
<organism evidence="2 3">
    <name type="scientific">Tuber borchii</name>
    <name type="common">White truffle</name>
    <dbReference type="NCBI Taxonomy" id="42251"/>
    <lineage>
        <taxon>Eukaryota</taxon>
        <taxon>Fungi</taxon>
        <taxon>Dikarya</taxon>
        <taxon>Ascomycota</taxon>
        <taxon>Pezizomycotina</taxon>
        <taxon>Pezizomycetes</taxon>
        <taxon>Pezizales</taxon>
        <taxon>Tuberaceae</taxon>
        <taxon>Tuber</taxon>
    </lineage>
</organism>
<dbReference type="Proteomes" id="UP000244722">
    <property type="component" value="Unassembled WGS sequence"/>
</dbReference>
<gene>
    <name evidence="2" type="ORF">B9Z19DRAFT_1077944</name>
</gene>
<feature type="region of interest" description="Disordered" evidence="1">
    <location>
        <begin position="1"/>
        <end position="30"/>
    </location>
</feature>
<evidence type="ECO:0000256" key="1">
    <source>
        <dbReference type="SAM" id="MobiDB-lite"/>
    </source>
</evidence>
<dbReference type="Pfam" id="PF07957">
    <property type="entry name" value="DUF3294"/>
    <property type="match status" value="1"/>
</dbReference>
<dbReference type="AlphaFoldDB" id="A0A2T7A019"/>
<dbReference type="EMBL" id="NESQ01000051">
    <property type="protein sequence ID" value="PUU81076.1"/>
    <property type="molecule type" value="Genomic_DNA"/>
</dbReference>
<keyword evidence="3" id="KW-1185">Reference proteome</keyword>
<sequence>MSAQPATQQMSPPDGRMSDTSNSDSKHWESAPTNLFGQLTQLQLTMNQSFGQVNQNITGVNQNIAQINQNITRVNQTITTANANTALHTTQLIQITQQITQNSTDITQMKRDISGILANTTLITQLCSQIVKGVTRYDANTQARIINSHAKSPTDRLRPLRNTENVACERFPSTIAELYALDDETVITLLQQLNLAIGGNASMKRDRLHEHIGILAF</sequence>
<proteinExistence type="predicted"/>
<name>A0A2T7A019_TUBBO</name>
<dbReference type="InterPro" id="IPR012917">
    <property type="entry name" value="DUF3294"/>
</dbReference>
<accession>A0A2T7A019</accession>
<feature type="compositionally biased region" description="Polar residues" evidence="1">
    <location>
        <begin position="1"/>
        <end position="11"/>
    </location>
</feature>